<dbReference type="AlphaFoldDB" id="A0A517TUF6"/>
<evidence type="ECO:0000256" key="7">
    <source>
        <dbReference type="ARBA" id="ARBA00023012"/>
    </source>
</evidence>
<comment type="catalytic activity">
    <reaction evidence="1">
        <text>ATP + protein L-histidine = ADP + protein N-phospho-L-histidine.</text>
        <dbReference type="EC" id="2.7.13.3"/>
    </reaction>
</comment>
<dbReference type="SMART" id="SM00387">
    <property type="entry name" value="HATPase_c"/>
    <property type="match status" value="1"/>
</dbReference>
<evidence type="ECO:0000259" key="10">
    <source>
        <dbReference type="PROSITE" id="PS50109"/>
    </source>
</evidence>
<evidence type="ECO:0000256" key="9">
    <source>
        <dbReference type="SAM" id="Phobius"/>
    </source>
</evidence>
<dbReference type="PROSITE" id="PS50885">
    <property type="entry name" value="HAMP"/>
    <property type="match status" value="1"/>
</dbReference>
<evidence type="ECO:0000256" key="2">
    <source>
        <dbReference type="ARBA" id="ARBA00004370"/>
    </source>
</evidence>
<dbReference type="Proteomes" id="UP000317909">
    <property type="component" value="Chromosome"/>
</dbReference>
<dbReference type="InterPro" id="IPR036890">
    <property type="entry name" value="HATPase_C_sf"/>
</dbReference>
<evidence type="ECO:0000313" key="13">
    <source>
        <dbReference type="Proteomes" id="UP000317909"/>
    </source>
</evidence>
<keyword evidence="7" id="KW-0902">Two-component regulatory system</keyword>
<keyword evidence="4" id="KW-0597">Phosphoprotein</keyword>
<evidence type="ECO:0000256" key="6">
    <source>
        <dbReference type="ARBA" id="ARBA00022777"/>
    </source>
</evidence>
<dbReference type="SUPFAM" id="SSF47384">
    <property type="entry name" value="Homodimeric domain of signal transducing histidine kinase"/>
    <property type="match status" value="1"/>
</dbReference>
<accession>A0A517TUF6</accession>
<evidence type="ECO:0000259" key="11">
    <source>
        <dbReference type="PROSITE" id="PS50885"/>
    </source>
</evidence>
<keyword evidence="9" id="KW-0472">Membrane</keyword>
<feature type="region of interest" description="Disordered" evidence="8">
    <location>
        <begin position="618"/>
        <end position="639"/>
    </location>
</feature>
<keyword evidence="9" id="KW-1133">Transmembrane helix</keyword>
<feature type="domain" description="Histidine kinase" evidence="10">
    <location>
        <begin position="376"/>
        <end position="600"/>
    </location>
</feature>
<dbReference type="InterPro" id="IPR036097">
    <property type="entry name" value="HisK_dim/P_sf"/>
</dbReference>
<dbReference type="SUPFAM" id="SSF158472">
    <property type="entry name" value="HAMP domain-like"/>
    <property type="match status" value="1"/>
</dbReference>
<dbReference type="PRINTS" id="PR00344">
    <property type="entry name" value="BCTRLSENSOR"/>
</dbReference>
<dbReference type="InterPro" id="IPR003661">
    <property type="entry name" value="HisK_dim/P_dom"/>
</dbReference>
<feature type="transmembrane region" description="Helical" evidence="9">
    <location>
        <begin position="266"/>
        <end position="290"/>
    </location>
</feature>
<keyword evidence="9" id="KW-0812">Transmembrane</keyword>
<evidence type="ECO:0000256" key="1">
    <source>
        <dbReference type="ARBA" id="ARBA00000085"/>
    </source>
</evidence>
<organism evidence="12 13">
    <name type="scientific">Lacipirellula limnantheis</name>
    <dbReference type="NCBI Taxonomy" id="2528024"/>
    <lineage>
        <taxon>Bacteria</taxon>
        <taxon>Pseudomonadati</taxon>
        <taxon>Planctomycetota</taxon>
        <taxon>Planctomycetia</taxon>
        <taxon>Pirellulales</taxon>
        <taxon>Lacipirellulaceae</taxon>
        <taxon>Lacipirellula</taxon>
    </lineage>
</organism>
<dbReference type="CDD" id="cd00082">
    <property type="entry name" value="HisKA"/>
    <property type="match status" value="1"/>
</dbReference>
<dbReference type="EMBL" id="CP036339">
    <property type="protein sequence ID" value="QDT72014.1"/>
    <property type="molecule type" value="Genomic_DNA"/>
</dbReference>
<dbReference type="Gene3D" id="1.10.287.130">
    <property type="match status" value="1"/>
</dbReference>
<feature type="domain" description="HAMP" evidence="11">
    <location>
        <begin position="288"/>
        <end position="340"/>
    </location>
</feature>
<dbReference type="SMART" id="SM00304">
    <property type="entry name" value="HAMP"/>
    <property type="match status" value="1"/>
</dbReference>
<dbReference type="KEGG" id="llh:I41_11790"/>
<dbReference type="PANTHER" id="PTHR43711:SF31">
    <property type="entry name" value="HISTIDINE KINASE"/>
    <property type="match status" value="1"/>
</dbReference>
<gene>
    <name evidence="12" type="primary">luxQ_3</name>
    <name evidence="12" type="ORF">I41_11790</name>
</gene>
<keyword evidence="13" id="KW-1185">Reference proteome</keyword>
<dbReference type="SMART" id="SM00388">
    <property type="entry name" value="HisKA"/>
    <property type="match status" value="1"/>
</dbReference>
<sequence length="639" mass="71582">MCLILALAANPLYNEASAATRPPVCHRPPLIPYHRFIAMSYRSFKRALGETNLERKCRLLFGTCLLVLISGSFWWYSTATDKIVYEYLNRFVGKALVDYAMLDAHKNIVGTPMSENAPRMDELDKQANESLAELFRSRQITWETRYPNNPANAKRPDEQFELEWMSEWADFADEMRSKRAFDDAGIEQSLEDPDNQLWHESPSSGGGAYVYYQPVFAKNGCVGCHKQKGLSELVLPELKQGDLMAVFRVTMDTKDTQYAQAKNRSLLITLGVITVFLAMAALYVIVRYIIVKPLAHLREVADAIRRGDVEQRAVIHTGDEFEELGAAFNRMLRQLLRQQDQLRSVNDELDGKIDELAQVNMRLFEMNQVKSDFLATVSHELRTPLNSILGFSDLLAKVKTLDDKQRRYAANIERSGRQLLDMINDILDLAKIESGRMEVRASEFDIGAVVLTQCDLARPLSEKKHIELDCEIAPGLPPIRQDRGKIEQILNNLLSNAIKFTPDGGRIHVSARRDRRDDLRLSVADTGVGISDSEQVTVFEKFRQGSNVLAGGNAMTREYSGSGLGLSIVRELCRLLGGDVTLESELGKGSEFTVILPWSVAEPNRIESPLADELRQLAKSRSESPLAAVGGPNADGSDL</sequence>
<dbReference type="GO" id="GO:0000155">
    <property type="term" value="F:phosphorelay sensor kinase activity"/>
    <property type="evidence" value="ECO:0007669"/>
    <property type="project" value="InterPro"/>
</dbReference>
<dbReference type="InterPro" id="IPR003660">
    <property type="entry name" value="HAMP_dom"/>
</dbReference>
<evidence type="ECO:0000313" key="12">
    <source>
        <dbReference type="EMBL" id="QDT72014.1"/>
    </source>
</evidence>
<evidence type="ECO:0000256" key="4">
    <source>
        <dbReference type="ARBA" id="ARBA00022553"/>
    </source>
</evidence>
<dbReference type="GO" id="GO:0016020">
    <property type="term" value="C:membrane"/>
    <property type="evidence" value="ECO:0007669"/>
    <property type="project" value="UniProtKB-SubCell"/>
</dbReference>
<proteinExistence type="predicted"/>
<dbReference type="Pfam" id="PF00512">
    <property type="entry name" value="HisKA"/>
    <property type="match status" value="1"/>
</dbReference>
<dbReference type="InterPro" id="IPR003594">
    <property type="entry name" value="HATPase_dom"/>
</dbReference>
<evidence type="ECO:0000256" key="8">
    <source>
        <dbReference type="SAM" id="MobiDB-lite"/>
    </source>
</evidence>
<name>A0A517TUF6_9BACT</name>
<dbReference type="Gene3D" id="6.10.340.10">
    <property type="match status" value="1"/>
</dbReference>
<dbReference type="Pfam" id="PF02518">
    <property type="entry name" value="HATPase_c"/>
    <property type="match status" value="1"/>
</dbReference>
<evidence type="ECO:0000256" key="3">
    <source>
        <dbReference type="ARBA" id="ARBA00012438"/>
    </source>
</evidence>
<dbReference type="CDD" id="cd16922">
    <property type="entry name" value="HATPase_EvgS-ArcB-TorS-like"/>
    <property type="match status" value="1"/>
</dbReference>
<dbReference type="InterPro" id="IPR004358">
    <property type="entry name" value="Sig_transdc_His_kin-like_C"/>
</dbReference>
<evidence type="ECO:0000256" key="5">
    <source>
        <dbReference type="ARBA" id="ARBA00022679"/>
    </source>
</evidence>
<dbReference type="Gene3D" id="3.30.565.10">
    <property type="entry name" value="Histidine kinase-like ATPase, C-terminal domain"/>
    <property type="match status" value="1"/>
</dbReference>
<keyword evidence="5 12" id="KW-0808">Transferase</keyword>
<feature type="transmembrane region" description="Helical" evidence="9">
    <location>
        <begin position="59"/>
        <end position="76"/>
    </location>
</feature>
<dbReference type="InterPro" id="IPR005467">
    <property type="entry name" value="His_kinase_dom"/>
</dbReference>
<dbReference type="PROSITE" id="PS50109">
    <property type="entry name" value="HIS_KIN"/>
    <property type="match status" value="1"/>
</dbReference>
<protein>
    <recommendedName>
        <fullName evidence="3">histidine kinase</fullName>
        <ecNumber evidence="3">2.7.13.3</ecNumber>
    </recommendedName>
</protein>
<dbReference type="PANTHER" id="PTHR43711">
    <property type="entry name" value="TWO-COMPONENT HISTIDINE KINASE"/>
    <property type="match status" value="1"/>
</dbReference>
<keyword evidence="6 12" id="KW-0418">Kinase</keyword>
<comment type="subcellular location">
    <subcellularLocation>
        <location evidence="2">Membrane</location>
    </subcellularLocation>
</comment>
<dbReference type="CDD" id="cd06225">
    <property type="entry name" value="HAMP"/>
    <property type="match status" value="1"/>
</dbReference>
<dbReference type="Pfam" id="PF00672">
    <property type="entry name" value="HAMP"/>
    <property type="match status" value="1"/>
</dbReference>
<dbReference type="InterPro" id="IPR050736">
    <property type="entry name" value="Sensor_HK_Regulatory"/>
</dbReference>
<reference evidence="12 13" key="1">
    <citation type="submission" date="2019-02" db="EMBL/GenBank/DDBJ databases">
        <title>Deep-cultivation of Planctomycetes and their phenomic and genomic characterization uncovers novel biology.</title>
        <authorList>
            <person name="Wiegand S."/>
            <person name="Jogler M."/>
            <person name="Boedeker C."/>
            <person name="Pinto D."/>
            <person name="Vollmers J."/>
            <person name="Rivas-Marin E."/>
            <person name="Kohn T."/>
            <person name="Peeters S.H."/>
            <person name="Heuer A."/>
            <person name="Rast P."/>
            <person name="Oberbeckmann S."/>
            <person name="Bunk B."/>
            <person name="Jeske O."/>
            <person name="Meyerdierks A."/>
            <person name="Storesund J.E."/>
            <person name="Kallscheuer N."/>
            <person name="Luecker S."/>
            <person name="Lage O.M."/>
            <person name="Pohl T."/>
            <person name="Merkel B.J."/>
            <person name="Hornburger P."/>
            <person name="Mueller R.-W."/>
            <person name="Bruemmer F."/>
            <person name="Labrenz M."/>
            <person name="Spormann A.M."/>
            <person name="Op den Camp H."/>
            <person name="Overmann J."/>
            <person name="Amann R."/>
            <person name="Jetten M.S.M."/>
            <person name="Mascher T."/>
            <person name="Medema M.H."/>
            <person name="Devos D.P."/>
            <person name="Kaster A.-K."/>
            <person name="Ovreas L."/>
            <person name="Rohde M."/>
            <person name="Galperin M.Y."/>
            <person name="Jogler C."/>
        </authorList>
    </citation>
    <scope>NUCLEOTIDE SEQUENCE [LARGE SCALE GENOMIC DNA]</scope>
    <source>
        <strain evidence="12 13">I41</strain>
    </source>
</reference>
<dbReference type="EC" id="2.7.13.3" evidence="3"/>
<dbReference type="SUPFAM" id="SSF55874">
    <property type="entry name" value="ATPase domain of HSP90 chaperone/DNA topoisomerase II/histidine kinase"/>
    <property type="match status" value="1"/>
</dbReference>